<comment type="caution">
    <text evidence="9">The sequence shown here is derived from an EMBL/GenBank/DDBJ whole genome shotgun (WGS) entry which is preliminary data.</text>
</comment>
<dbReference type="RefSeq" id="WP_213753771.1">
    <property type="nucleotide sequence ID" value="NZ_JAHCQH010000012.1"/>
</dbReference>
<evidence type="ECO:0000256" key="5">
    <source>
        <dbReference type="ARBA" id="ARBA00022840"/>
    </source>
</evidence>
<dbReference type="NCBIfam" id="NF004315">
    <property type="entry name" value="PRK05710.1-4"/>
    <property type="match status" value="1"/>
</dbReference>
<evidence type="ECO:0000256" key="2">
    <source>
        <dbReference type="ARBA" id="ARBA00022723"/>
    </source>
</evidence>
<name>A0ABS5R4S3_9HYPH</name>
<keyword evidence="7" id="KW-0648">Protein biosynthesis</keyword>
<dbReference type="PANTHER" id="PTHR43311">
    <property type="entry name" value="GLUTAMATE--TRNA LIGASE"/>
    <property type="match status" value="1"/>
</dbReference>
<keyword evidence="4" id="KW-0862">Zinc</keyword>
<sequence>MSDARPAFRFAPSPNGLLHLGHARSALLNDALARASGGRFLLRIEDIDPTRCRPDYEAAIYEDLAWLGLDWERPVRRQSQHMEAYRAALARLDALGLVYPSFESRADIRRAVEARPGWPVDPDGAPLFPFLRDVMSDDEREHRLAAGEPYALRLDMARAAALAGPLAWREIEETAGTAVDSPADPCAWGDVVIARKEVPTSYHLAVVVDDALQGITHVVRGADLKAATSVHRLLQHLLGLPAPLYTHHALLLDAQGRKLSKSIGSQSLRDLRASGVTPAQVRDLAGCA</sequence>
<dbReference type="GO" id="GO:0016874">
    <property type="term" value="F:ligase activity"/>
    <property type="evidence" value="ECO:0007669"/>
    <property type="project" value="UniProtKB-KW"/>
</dbReference>
<evidence type="ECO:0000256" key="4">
    <source>
        <dbReference type="ARBA" id="ARBA00022833"/>
    </source>
</evidence>
<dbReference type="InterPro" id="IPR014729">
    <property type="entry name" value="Rossmann-like_a/b/a_fold"/>
</dbReference>
<evidence type="ECO:0000313" key="10">
    <source>
        <dbReference type="Proteomes" id="UP001166585"/>
    </source>
</evidence>
<accession>A0ABS5R4S3</accession>
<dbReference type="PANTHER" id="PTHR43311:SF1">
    <property type="entry name" value="GLUTAMYL-Q TRNA(ASP) SYNTHETASE"/>
    <property type="match status" value="1"/>
</dbReference>
<keyword evidence="3 7" id="KW-0547">Nucleotide-binding</keyword>
<dbReference type="Gene3D" id="3.40.50.620">
    <property type="entry name" value="HUPs"/>
    <property type="match status" value="1"/>
</dbReference>
<evidence type="ECO:0000259" key="8">
    <source>
        <dbReference type="Pfam" id="PF00749"/>
    </source>
</evidence>
<keyword evidence="1 7" id="KW-0436">Ligase</keyword>
<comment type="similarity">
    <text evidence="7">Belongs to the class-I aminoacyl-tRNA synthetase family.</text>
</comment>
<reference evidence="9" key="1">
    <citation type="submission" date="2021-05" db="EMBL/GenBank/DDBJ databases">
        <authorList>
            <person name="Sun Q."/>
            <person name="Inoue M."/>
        </authorList>
    </citation>
    <scope>NUCLEOTIDE SEQUENCE</scope>
    <source>
        <strain evidence="9">VKM B-3255</strain>
    </source>
</reference>
<organism evidence="9 10">
    <name type="scientific">Ancylobacter radicis</name>
    <dbReference type="NCBI Taxonomy" id="2836179"/>
    <lineage>
        <taxon>Bacteria</taxon>
        <taxon>Pseudomonadati</taxon>
        <taxon>Pseudomonadota</taxon>
        <taxon>Alphaproteobacteria</taxon>
        <taxon>Hyphomicrobiales</taxon>
        <taxon>Xanthobacteraceae</taxon>
        <taxon>Ancylobacter</taxon>
    </lineage>
</organism>
<evidence type="ECO:0000313" key="9">
    <source>
        <dbReference type="EMBL" id="MBS9475906.1"/>
    </source>
</evidence>
<dbReference type="Pfam" id="PF00749">
    <property type="entry name" value="tRNA-synt_1c"/>
    <property type="match status" value="1"/>
</dbReference>
<keyword evidence="6 7" id="KW-0030">Aminoacyl-tRNA synthetase</keyword>
<dbReference type="SUPFAM" id="SSF52374">
    <property type="entry name" value="Nucleotidylyl transferase"/>
    <property type="match status" value="1"/>
</dbReference>
<dbReference type="InterPro" id="IPR001412">
    <property type="entry name" value="aa-tRNA-synth_I_CS"/>
</dbReference>
<proteinExistence type="inferred from homology"/>
<dbReference type="EC" id="6.1.1.-" evidence="9"/>
<gene>
    <name evidence="9" type="primary">gluQRS</name>
    <name evidence="9" type="ORF">KIP89_02170</name>
</gene>
<feature type="domain" description="Glutamyl/glutaminyl-tRNA synthetase class Ib catalytic" evidence="8">
    <location>
        <begin position="9"/>
        <end position="276"/>
    </location>
</feature>
<dbReference type="EMBL" id="JAHCQH010000012">
    <property type="protein sequence ID" value="MBS9475906.1"/>
    <property type="molecule type" value="Genomic_DNA"/>
</dbReference>
<protein>
    <submittedName>
        <fullName evidence="9">tRNA glutamyl-Q(34) synthetase GluQRS</fullName>
        <ecNumber evidence="9">6.1.1.-</ecNumber>
    </submittedName>
</protein>
<dbReference type="PROSITE" id="PS00178">
    <property type="entry name" value="AA_TRNA_LIGASE_I"/>
    <property type="match status" value="1"/>
</dbReference>
<dbReference type="InterPro" id="IPR020058">
    <property type="entry name" value="Glu/Gln-tRNA-synth_Ib_cat-dom"/>
</dbReference>
<keyword evidence="5 7" id="KW-0067">ATP-binding</keyword>
<dbReference type="InterPro" id="IPR049940">
    <property type="entry name" value="GluQ/Sye"/>
</dbReference>
<evidence type="ECO:0000256" key="3">
    <source>
        <dbReference type="ARBA" id="ARBA00022741"/>
    </source>
</evidence>
<evidence type="ECO:0000256" key="1">
    <source>
        <dbReference type="ARBA" id="ARBA00022598"/>
    </source>
</evidence>
<keyword evidence="2" id="KW-0479">Metal-binding</keyword>
<evidence type="ECO:0000256" key="6">
    <source>
        <dbReference type="ARBA" id="ARBA00023146"/>
    </source>
</evidence>
<dbReference type="InterPro" id="IPR000924">
    <property type="entry name" value="Glu/Gln-tRNA-synth"/>
</dbReference>
<evidence type="ECO:0000256" key="7">
    <source>
        <dbReference type="RuleBase" id="RU363037"/>
    </source>
</evidence>
<keyword evidence="10" id="KW-1185">Reference proteome</keyword>
<dbReference type="Proteomes" id="UP001166585">
    <property type="component" value="Unassembled WGS sequence"/>
</dbReference>
<dbReference type="PRINTS" id="PR00987">
    <property type="entry name" value="TRNASYNTHGLU"/>
</dbReference>